<proteinExistence type="predicted"/>
<dbReference type="EMBL" id="JBBMFS010000005">
    <property type="protein sequence ID" value="MEQ2554896.1"/>
    <property type="molecule type" value="Genomic_DNA"/>
</dbReference>
<name>A0ABV1H5D2_9FIRM</name>
<gene>
    <name evidence="3" type="ORF">WMO37_07665</name>
</gene>
<organism evidence="3 4">
    <name type="scientific">Lachnospira intestinalis</name>
    <dbReference type="NCBI Taxonomy" id="3133158"/>
    <lineage>
        <taxon>Bacteria</taxon>
        <taxon>Bacillati</taxon>
        <taxon>Bacillota</taxon>
        <taxon>Clostridia</taxon>
        <taxon>Lachnospirales</taxon>
        <taxon>Lachnospiraceae</taxon>
        <taxon>Lachnospira</taxon>
    </lineage>
</organism>
<accession>A0ABV1H5D2</accession>
<dbReference type="Proteomes" id="UP001546774">
    <property type="component" value="Unassembled WGS sequence"/>
</dbReference>
<comment type="caution">
    <text evidence="3">The sequence shown here is derived from an EMBL/GenBank/DDBJ whole genome shotgun (WGS) entry which is preliminary data.</text>
</comment>
<evidence type="ECO:0000256" key="1">
    <source>
        <dbReference type="ARBA" id="ARBA00022500"/>
    </source>
</evidence>
<dbReference type="InterPro" id="IPR028976">
    <property type="entry name" value="CheC-like_sf"/>
</dbReference>
<reference evidence="3" key="1">
    <citation type="submission" date="2024-03" db="EMBL/GenBank/DDBJ databases">
        <title>Human intestinal bacterial collection.</title>
        <authorList>
            <person name="Pauvert C."/>
            <person name="Hitch T.C.A."/>
            <person name="Clavel T."/>
        </authorList>
    </citation>
    <scope>NUCLEOTIDE SEQUENCE [LARGE SCALE GENOMIC DNA]</scope>
    <source>
        <strain evidence="3">CLA-AA-H89B</strain>
    </source>
</reference>
<protein>
    <submittedName>
        <fullName evidence="3">Chemotaxis protein CheX</fullName>
    </submittedName>
</protein>
<dbReference type="Pfam" id="PF13690">
    <property type="entry name" value="CheX"/>
    <property type="match status" value="1"/>
</dbReference>
<evidence type="ECO:0000313" key="3">
    <source>
        <dbReference type="EMBL" id="MEQ2554896.1"/>
    </source>
</evidence>
<feature type="domain" description="Chemotaxis phosphatase CheX-like" evidence="2">
    <location>
        <begin position="83"/>
        <end position="165"/>
    </location>
</feature>
<keyword evidence="1" id="KW-0145">Chemotaxis</keyword>
<dbReference type="Gene3D" id="3.40.1550.10">
    <property type="entry name" value="CheC-like"/>
    <property type="match status" value="1"/>
</dbReference>
<evidence type="ECO:0000313" key="4">
    <source>
        <dbReference type="Proteomes" id="UP001546774"/>
    </source>
</evidence>
<keyword evidence="4" id="KW-1185">Reference proteome</keyword>
<evidence type="ECO:0000259" key="2">
    <source>
        <dbReference type="Pfam" id="PF13690"/>
    </source>
</evidence>
<dbReference type="InterPro" id="IPR028051">
    <property type="entry name" value="CheX-like_dom"/>
</dbReference>
<dbReference type="SUPFAM" id="SSF103039">
    <property type="entry name" value="CheC-like"/>
    <property type="match status" value="1"/>
</dbReference>
<sequence>MKDMMFGGYIARNHVGNNLTDRELRVLKDGDIDAMVSTFVKMRQEEYILQLKCVLKSLKHYLGDEMTLEKITIKEEYEGDFIGSQMMDGDMDIFFGIIGSDEVLLKVASDFAMEDFQEFDMDAYDAVCELINCTNGAFATRLCDDDIDVVLYPPVFYDNVHITSEKGFYVVTIGYEGSQFDLIMAINENVELASQETYL</sequence>